<dbReference type="InterPro" id="IPR006363">
    <property type="entry name" value="Cbl_synth_CobJ/CibH_dom"/>
</dbReference>
<dbReference type="GO" id="GO:0032259">
    <property type="term" value="P:methylation"/>
    <property type="evidence" value="ECO:0007669"/>
    <property type="project" value="UniProtKB-KW"/>
</dbReference>
<dbReference type="InterPro" id="IPR051810">
    <property type="entry name" value="Precorrin_MeTrfase"/>
</dbReference>
<evidence type="ECO:0000256" key="4">
    <source>
        <dbReference type="ARBA" id="ARBA00022679"/>
    </source>
</evidence>
<evidence type="ECO:0000259" key="6">
    <source>
        <dbReference type="Pfam" id="PF00590"/>
    </source>
</evidence>
<dbReference type="EMBL" id="AFIJ01000018">
    <property type="protein sequence ID" value="EGL41039.1"/>
    <property type="molecule type" value="Genomic_DNA"/>
</dbReference>
<dbReference type="Gene3D" id="3.40.1010.10">
    <property type="entry name" value="Cobalt-precorrin-4 Transmethylase, Domain 1"/>
    <property type="match status" value="1"/>
</dbReference>
<evidence type="ECO:0000256" key="1">
    <source>
        <dbReference type="ARBA" id="ARBA00004953"/>
    </source>
</evidence>
<dbReference type="InterPro" id="IPR014776">
    <property type="entry name" value="4pyrrole_Mease_sub2"/>
</dbReference>
<evidence type="ECO:0000313" key="8">
    <source>
        <dbReference type="Proteomes" id="UP000004018"/>
    </source>
</evidence>
<dbReference type="InterPro" id="IPR035996">
    <property type="entry name" value="4pyrrol_Methylase_sf"/>
</dbReference>
<dbReference type="Gene3D" id="3.30.950.10">
    <property type="entry name" value="Methyltransferase, Cobalt-precorrin-4 Transmethylase, Domain 2"/>
    <property type="match status" value="1"/>
</dbReference>
<dbReference type="SUPFAM" id="SSF53790">
    <property type="entry name" value="Tetrapyrrole methylase"/>
    <property type="match status" value="1"/>
</dbReference>
<dbReference type="RefSeq" id="WP_007390852.1">
    <property type="nucleotide sequence ID" value="NZ_AFIJ01000018.1"/>
</dbReference>
<dbReference type="NCBIfam" id="TIGR01466">
    <property type="entry name" value="cobJ_cbiH"/>
    <property type="match status" value="1"/>
</dbReference>
<dbReference type="InterPro" id="IPR014777">
    <property type="entry name" value="4pyrrole_Mease_sub1"/>
</dbReference>
<proteinExistence type="predicted"/>
<comment type="caution">
    <text evidence="7">The sequence shown here is derived from an EMBL/GenBank/DDBJ whole genome shotgun (WGS) entry which is preliminary data.</text>
</comment>
<keyword evidence="8" id="KW-1185">Reference proteome</keyword>
<comment type="pathway">
    <text evidence="1">Cofactor biosynthesis; adenosylcobalamin biosynthesis.</text>
</comment>
<evidence type="ECO:0000256" key="2">
    <source>
        <dbReference type="ARBA" id="ARBA00022573"/>
    </source>
</evidence>
<keyword evidence="5" id="KW-0949">S-adenosyl-L-methionine</keyword>
<keyword evidence="4 7" id="KW-0808">Transferase</keyword>
<dbReference type="Pfam" id="PF00590">
    <property type="entry name" value="TP_methylase"/>
    <property type="match status" value="1"/>
</dbReference>
<gene>
    <name evidence="7" type="primary">cobJ</name>
    <name evidence="7" type="ORF">HMPREF1039_1343</name>
</gene>
<sequence length="248" mass="27174">MNAGVYVIGIGPGHLEGMTAEAVHILQQCTHIVGYTTYIRLLQKNFPHAVYFTTPMTREIERCQQAVQWAREGKRVALISGGDAGLYGMAGLVYEVSAGYEEVEIHVIAGVTAAMAGAALLGAPLVNDTCFISLSDALTPWNTIAHRLHCAASGDFVIVLYNPASKRRRNYVQKACRIIQAYRSPATPVGVAQYIGREGEKTRLLTLKELAQLELNMISTVFIGNSHTRIIRGHMVTSRGYAIQEKEK</sequence>
<evidence type="ECO:0000256" key="5">
    <source>
        <dbReference type="ARBA" id="ARBA00022691"/>
    </source>
</evidence>
<organism evidence="7 8">
    <name type="scientific">Megasphaera lornae</name>
    <dbReference type="NCBI Taxonomy" id="1000568"/>
    <lineage>
        <taxon>Bacteria</taxon>
        <taxon>Bacillati</taxon>
        <taxon>Bacillota</taxon>
        <taxon>Negativicutes</taxon>
        <taxon>Veillonellales</taxon>
        <taxon>Veillonellaceae</taxon>
        <taxon>Megasphaera</taxon>
    </lineage>
</organism>
<evidence type="ECO:0000256" key="3">
    <source>
        <dbReference type="ARBA" id="ARBA00022603"/>
    </source>
</evidence>
<dbReference type="Proteomes" id="UP000004018">
    <property type="component" value="Unassembled WGS sequence"/>
</dbReference>
<dbReference type="PANTHER" id="PTHR47036:SF1">
    <property type="entry name" value="COBALT-FACTOR III C(17)-METHYLTRANSFERASE-RELATED"/>
    <property type="match status" value="1"/>
</dbReference>
<dbReference type="CDD" id="cd11646">
    <property type="entry name" value="Precorrin_3B_C17_MT"/>
    <property type="match status" value="1"/>
</dbReference>
<protein>
    <submittedName>
        <fullName evidence="7">Precorrin-3B C(17)-methyltransferase</fullName>
        <ecNumber evidence="7">2.1.1.131</ecNumber>
    </submittedName>
</protein>
<dbReference type="InterPro" id="IPR000878">
    <property type="entry name" value="4pyrrol_Mease"/>
</dbReference>
<keyword evidence="3 7" id="KW-0489">Methyltransferase</keyword>
<evidence type="ECO:0000313" key="7">
    <source>
        <dbReference type="EMBL" id="EGL41039.1"/>
    </source>
</evidence>
<name>A0ABN0D3P1_9FIRM</name>
<keyword evidence="2" id="KW-0169">Cobalamin biosynthesis</keyword>
<dbReference type="PANTHER" id="PTHR47036">
    <property type="entry name" value="COBALT-FACTOR III C(17)-METHYLTRANSFERASE-RELATED"/>
    <property type="match status" value="1"/>
</dbReference>
<reference evidence="7 8" key="1">
    <citation type="submission" date="2011-04" db="EMBL/GenBank/DDBJ databases">
        <authorList>
            <person name="Harkins D.M."/>
            <person name="Madupu R."/>
            <person name="Durkin A.S."/>
            <person name="Torralba M."/>
            <person name="Methe B."/>
            <person name="Sutton G.G."/>
            <person name="Nelson K.E."/>
        </authorList>
    </citation>
    <scope>NUCLEOTIDE SEQUENCE [LARGE SCALE GENOMIC DNA]</scope>
    <source>
        <strain evidence="7 8">UPII 199-6</strain>
    </source>
</reference>
<dbReference type="GO" id="GO:0030789">
    <property type="term" value="F:precorrin-3B C17-methyltransferase activity"/>
    <property type="evidence" value="ECO:0007669"/>
    <property type="project" value="UniProtKB-EC"/>
</dbReference>
<dbReference type="EC" id="2.1.1.131" evidence="7"/>
<feature type="domain" description="Tetrapyrrole methylase" evidence="6">
    <location>
        <begin position="5"/>
        <end position="211"/>
    </location>
</feature>
<accession>A0ABN0D3P1</accession>